<gene>
    <name evidence="1" type="ORF">DSAG12_02156</name>
</gene>
<dbReference type="AlphaFoldDB" id="A0A5B9DCA6"/>
<dbReference type="InterPro" id="IPR008930">
    <property type="entry name" value="Terpenoid_cyclase/PrenylTrfase"/>
</dbReference>
<evidence type="ECO:0008006" key="3">
    <source>
        <dbReference type="Google" id="ProtNLM"/>
    </source>
</evidence>
<protein>
    <recommendedName>
        <fullName evidence="3">Prenyltransferase and squalene oxidase repeat protein</fullName>
    </recommendedName>
</protein>
<evidence type="ECO:0000313" key="1">
    <source>
        <dbReference type="EMBL" id="QEE16326.2"/>
    </source>
</evidence>
<sequence length="1046" mass="119709">MGGNLAGSEYNLLESSEPNYPYNSTENDILKFPLPSDVTGENIIFQSLPNPDLLDNSEIITDFYEYLENDNIIYDRPPSIIATYYVVSTLYDIDPSRLALHADKILDYLTSHYNAQTEVFEENINYTYYNEGYPDGRELLLAPYTPEITHEMALVVLKKCDRLAAFSGGQVSNWISGIWGTQNVDGGFGSLYSPNSTLLETYYSVEALLALNDFDATIFSVFQKNVIGNFIASRQRSLEILPFGNGAFSEYSEDVIVGWEFFYASWLALNTIEMIEGDFSGVKDNFINFVLDNGLNNPSTHCFYSQWNDKASPDIITYYGTAILGDCIRILEAEAQFPDIYNCQNTLISANLLDQTRLDREYNYFYWASDVPGDDLFSQFLIVNYLTNIGVWNLVDESKYIDYYDSFLTEKGGGTYISNIWNSAKGDYLKFKSLKYAGINESQIFDLVMSRQFATYFGDLRNISTNVQDQSYKIMRNWNEWTYYPIATNYFSLSLLNEFGLLENFAAAAGADYDDFIWWIHGKLTSEGFFSNSPEEMVCGNLESTFYALQSQQFLLNYDVLNDLYDYYTLPEISSILSYCEQFIMEDGDYWYVNCSESIENKNIGRFQALKYVVSIEEILGGNGINAEKLKNYLVFAFENEWDACSIQEKTELLVLMDKMECSYVDLISETSHVQIRDLIQYIITQDHYPEDDVKFVSQLLKDGHIKVYMDIPPNQILGESYTYLAQFSSISSVISVDNLSIRGYDTDFTNWASLGSMAACEVMPQFDEFDPYSWGISFDFTFRETNYSYPFSVDVSIPFFRNAEIISNGDTVASQLSVECPESLASKVIPELYLYDDEANFIAFYQVGAMAVDHQQEVINWNCDISDHLHQNQNYTLVWDFNFDFLENISTRFLFLGDTPPILHSETLSNVENHFEFLISYSDNQENSAEYVNLTINGATYSMHALNGNDAKNKIFKYDLDLDIGNYTYHFSTSDGKYYLKYPETGFFYVNVLDLSEIVPEKKATKIGNYIIETILSLGSVGAGVSGIIFKNKQKIYQKILSTHI</sequence>
<organism evidence="1 2">
    <name type="scientific">Promethearchaeum syntrophicum</name>
    <dbReference type="NCBI Taxonomy" id="2594042"/>
    <lineage>
        <taxon>Archaea</taxon>
        <taxon>Promethearchaeati</taxon>
        <taxon>Promethearchaeota</taxon>
        <taxon>Promethearchaeia</taxon>
        <taxon>Promethearchaeales</taxon>
        <taxon>Promethearchaeaceae</taxon>
        <taxon>Promethearchaeum</taxon>
    </lineage>
</organism>
<evidence type="ECO:0000313" key="2">
    <source>
        <dbReference type="Proteomes" id="UP000321408"/>
    </source>
</evidence>
<dbReference type="EMBL" id="CP042905">
    <property type="protein sequence ID" value="QEE16326.2"/>
    <property type="molecule type" value="Genomic_DNA"/>
</dbReference>
<proteinExistence type="predicted"/>
<dbReference type="SUPFAM" id="SSF48239">
    <property type="entry name" value="Terpenoid cyclases/Protein prenyltransferases"/>
    <property type="match status" value="1"/>
</dbReference>
<dbReference type="KEGG" id="psyt:DSAG12_02156"/>
<dbReference type="Proteomes" id="UP000321408">
    <property type="component" value="Chromosome"/>
</dbReference>
<name>A0A5B9DCA6_9ARCH</name>
<accession>A0A5B9DCA6</accession>
<keyword evidence="2" id="KW-1185">Reference proteome</keyword>
<reference evidence="1 2" key="2">
    <citation type="journal article" date="2024" name="Int. J. Syst. Evol. Microbiol.">
        <title>Promethearchaeum syntrophicum gen. nov., sp. nov., an anaerobic, obligately syntrophic archaeon, the first isolate of the lineage 'Asgard' archaea, and proposal of the new archaeal phylum Promethearchaeota phyl. nov. and kingdom Promethearchaeati regn. nov.</title>
        <authorList>
            <person name="Imachi H."/>
            <person name="Nobu M.K."/>
            <person name="Kato S."/>
            <person name="Takaki Y."/>
            <person name="Miyazaki M."/>
            <person name="Miyata M."/>
            <person name="Ogawara M."/>
            <person name="Saito Y."/>
            <person name="Sakai S."/>
            <person name="Tahara Y.O."/>
            <person name="Takano Y."/>
            <person name="Tasumi E."/>
            <person name="Uematsu K."/>
            <person name="Yoshimura T."/>
            <person name="Itoh T."/>
            <person name="Ohkuma M."/>
            <person name="Takai K."/>
        </authorList>
    </citation>
    <scope>NUCLEOTIDE SEQUENCE [LARGE SCALE GENOMIC DNA]</scope>
    <source>
        <strain evidence="1 2">MK-D1</strain>
    </source>
</reference>
<dbReference type="Gene3D" id="1.50.10.20">
    <property type="match status" value="1"/>
</dbReference>
<reference evidence="1 2" key="1">
    <citation type="journal article" date="2020" name="Nature">
        <title>Isolation of an archaeon at the prokaryote-eukaryote interface.</title>
        <authorList>
            <person name="Imachi H."/>
            <person name="Nobu M.K."/>
            <person name="Nakahara N."/>
            <person name="Morono Y."/>
            <person name="Ogawara M."/>
            <person name="Takaki Y."/>
            <person name="Takano Y."/>
            <person name="Uematsu K."/>
            <person name="Ikuta T."/>
            <person name="Ito M."/>
            <person name="Matsui Y."/>
            <person name="Miyazaki M."/>
            <person name="Murata K."/>
            <person name="Saito Y."/>
            <person name="Sakai S."/>
            <person name="Song C."/>
            <person name="Tasumi E."/>
            <person name="Yamanaka Y."/>
            <person name="Yamaguchi T."/>
            <person name="Kamagata Y."/>
            <person name="Tamaki H."/>
            <person name="Takai K."/>
        </authorList>
    </citation>
    <scope>NUCLEOTIDE SEQUENCE [LARGE SCALE GENOMIC DNA]</scope>
    <source>
        <strain evidence="1 2">MK-D1</strain>
    </source>
</reference>